<dbReference type="Proteomes" id="UP001341840">
    <property type="component" value="Unassembled WGS sequence"/>
</dbReference>
<evidence type="ECO:0000313" key="2">
    <source>
        <dbReference type="Proteomes" id="UP001341840"/>
    </source>
</evidence>
<protein>
    <submittedName>
        <fullName evidence="1">Uncharacterized protein</fullName>
    </submittedName>
</protein>
<gene>
    <name evidence="1" type="ORF">PIB30_083903</name>
</gene>
<dbReference type="EMBL" id="JASCZI010242999">
    <property type="protein sequence ID" value="MED6212498.1"/>
    <property type="molecule type" value="Genomic_DNA"/>
</dbReference>
<sequence length="100" mass="11624">MHTFSSHLPSWCNHGDIEAFIVSNQRKVQMELPEYNNIEPYPHINERCRLPFLLLPTAWSCCRRPPKAANWLFLFRSATSSPFSSHLFSNRDSLSLCTDL</sequence>
<accession>A0ABU6YV70</accession>
<evidence type="ECO:0000313" key="1">
    <source>
        <dbReference type="EMBL" id="MED6212498.1"/>
    </source>
</evidence>
<comment type="caution">
    <text evidence="1">The sequence shown here is derived from an EMBL/GenBank/DDBJ whole genome shotgun (WGS) entry which is preliminary data.</text>
</comment>
<reference evidence="1 2" key="1">
    <citation type="journal article" date="2023" name="Plants (Basel)">
        <title>Bridging the Gap: Combining Genomics and Transcriptomics Approaches to Understand Stylosanthes scabra, an Orphan Legume from the Brazilian Caatinga.</title>
        <authorList>
            <person name="Ferreira-Neto J.R.C."/>
            <person name="da Silva M.D."/>
            <person name="Binneck E."/>
            <person name="de Melo N.F."/>
            <person name="da Silva R.H."/>
            <person name="de Melo A.L.T.M."/>
            <person name="Pandolfi V."/>
            <person name="Bustamante F.O."/>
            <person name="Brasileiro-Vidal A.C."/>
            <person name="Benko-Iseppon A.M."/>
        </authorList>
    </citation>
    <scope>NUCLEOTIDE SEQUENCE [LARGE SCALE GENOMIC DNA]</scope>
    <source>
        <tissue evidence="1">Leaves</tissue>
    </source>
</reference>
<name>A0ABU6YV70_9FABA</name>
<proteinExistence type="predicted"/>
<organism evidence="1 2">
    <name type="scientific">Stylosanthes scabra</name>
    <dbReference type="NCBI Taxonomy" id="79078"/>
    <lineage>
        <taxon>Eukaryota</taxon>
        <taxon>Viridiplantae</taxon>
        <taxon>Streptophyta</taxon>
        <taxon>Embryophyta</taxon>
        <taxon>Tracheophyta</taxon>
        <taxon>Spermatophyta</taxon>
        <taxon>Magnoliopsida</taxon>
        <taxon>eudicotyledons</taxon>
        <taxon>Gunneridae</taxon>
        <taxon>Pentapetalae</taxon>
        <taxon>rosids</taxon>
        <taxon>fabids</taxon>
        <taxon>Fabales</taxon>
        <taxon>Fabaceae</taxon>
        <taxon>Papilionoideae</taxon>
        <taxon>50 kb inversion clade</taxon>
        <taxon>dalbergioids sensu lato</taxon>
        <taxon>Dalbergieae</taxon>
        <taxon>Pterocarpus clade</taxon>
        <taxon>Stylosanthes</taxon>
    </lineage>
</organism>
<keyword evidence="2" id="KW-1185">Reference proteome</keyword>